<name>A0A8H3CRC5_9AGAM</name>
<feature type="transmembrane region" description="Helical" evidence="2">
    <location>
        <begin position="122"/>
        <end position="142"/>
    </location>
</feature>
<feature type="transmembrane region" description="Helical" evidence="2">
    <location>
        <begin position="266"/>
        <end position="286"/>
    </location>
</feature>
<dbReference type="AlphaFoldDB" id="A0A8H3CRC5"/>
<evidence type="ECO:0000256" key="2">
    <source>
        <dbReference type="SAM" id="Phobius"/>
    </source>
</evidence>
<feature type="region of interest" description="Disordered" evidence="1">
    <location>
        <begin position="328"/>
        <end position="354"/>
    </location>
</feature>
<organism evidence="4 5">
    <name type="scientific">Rhizoctonia solani</name>
    <dbReference type="NCBI Taxonomy" id="456999"/>
    <lineage>
        <taxon>Eukaryota</taxon>
        <taxon>Fungi</taxon>
        <taxon>Dikarya</taxon>
        <taxon>Basidiomycota</taxon>
        <taxon>Agaricomycotina</taxon>
        <taxon>Agaricomycetes</taxon>
        <taxon>Cantharellales</taxon>
        <taxon>Ceratobasidiaceae</taxon>
        <taxon>Rhizoctonia</taxon>
    </lineage>
</organism>
<protein>
    <recommendedName>
        <fullName evidence="3">DUF6533 domain-containing protein</fullName>
    </recommendedName>
</protein>
<dbReference type="EMBL" id="CAJMWZ010004873">
    <property type="protein sequence ID" value="CAE6496641.1"/>
    <property type="molecule type" value="Genomic_DNA"/>
</dbReference>
<feature type="transmembrane region" description="Helical" evidence="2">
    <location>
        <begin position="199"/>
        <end position="221"/>
    </location>
</feature>
<dbReference type="Proteomes" id="UP000663850">
    <property type="component" value="Unassembled WGS sequence"/>
</dbReference>
<evidence type="ECO:0000256" key="1">
    <source>
        <dbReference type="SAM" id="MobiDB-lite"/>
    </source>
</evidence>
<keyword evidence="2" id="KW-0472">Membrane</keyword>
<evidence type="ECO:0000313" key="4">
    <source>
        <dbReference type="EMBL" id="CAE6496641.1"/>
    </source>
</evidence>
<feature type="domain" description="DUF6533" evidence="3">
    <location>
        <begin position="29"/>
        <end position="73"/>
    </location>
</feature>
<gene>
    <name evidence="4" type="ORF">RDB_LOCUS90426</name>
</gene>
<dbReference type="Pfam" id="PF20151">
    <property type="entry name" value="DUF6533"/>
    <property type="match status" value="1"/>
</dbReference>
<dbReference type="InterPro" id="IPR045340">
    <property type="entry name" value="DUF6533"/>
</dbReference>
<feature type="transmembrane region" description="Helical" evidence="2">
    <location>
        <begin position="69"/>
        <end position="91"/>
    </location>
</feature>
<feature type="transmembrane region" description="Helical" evidence="2">
    <location>
        <begin position="241"/>
        <end position="260"/>
    </location>
</feature>
<sequence length="366" mass="40281">MAVSASVSQYKPFLDLIDAIHSQVEIARYLAISGIALLIYDWLTTLDLEVEYTWSRKWTLARVVYHLNRVLPISLIGAILIPNVLFAPAHFTPSTSVLSSLPDQRVGGTNTRDRCKKVILSYSYGVIVLLVIICTTSIIRCWALYGQRWILWLLIPGLVVTVGHATIEVTRSIDKTTVLVNPFPDLLQGCLASIPNSIWLAYFAGVLYELVVFCLIVRRIWSLGDGLGLTPLMRQLLKNGAWFFAVNLGLMLFSCVGSAYPSTIIMANGSGLLTALSSIMCSRIYFSMHEFAREDRVRISFGPPPTTGARASAIITGQFAIQMETFSDGSRSPSGLQVTFDTPPPSLGRSVSTKGKEVRVSDRLSV</sequence>
<comment type="caution">
    <text evidence="4">The sequence shown here is derived from an EMBL/GenBank/DDBJ whole genome shotgun (WGS) entry which is preliminary data.</text>
</comment>
<accession>A0A8H3CRC5</accession>
<proteinExistence type="predicted"/>
<feature type="transmembrane region" description="Helical" evidence="2">
    <location>
        <begin position="149"/>
        <end position="167"/>
    </location>
</feature>
<keyword evidence="2" id="KW-0812">Transmembrane</keyword>
<keyword evidence="2" id="KW-1133">Transmembrane helix</keyword>
<feature type="compositionally biased region" description="Polar residues" evidence="1">
    <location>
        <begin position="328"/>
        <end position="340"/>
    </location>
</feature>
<reference evidence="4" key="1">
    <citation type="submission" date="2021-01" db="EMBL/GenBank/DDBJ databases">
        <authorList>
            <person name="Kaushik A."/>
        </authorList>
    </citation>
    <scope>NUCLEOTIDE SEQUENCE</scope>
    <source>
        <strain evidence="4">Type strain: AG8-Rh-89/</strain>
    </source>
</reference>
<evidence type="ECO:0000313" key="5">
    <source>
        <dbReference type="Proteomes" id="UP000663850"/>
    </source>
</evidence>
<evidence type="ECO:0000259" key="3">
    <source>
        <dbReference type="Pfam" id="PF20151"/>
    </source>
</evidence>